<evidence type="ECO:0008006" key="2">
    <source>
        <dbReference type="Google" id="ProtNLM"/>
    </source>
</evidence>
<evidence type="ECO:0000313" key="1">
    <source>
        <dbReference type="EMBL" id="JAH84286.1"/>
    </source>
</evidence>
<accession>A0A0E9W1U8</accession>
<protein>
    <recommendedName>
        <fullName evidence="2">USP domain-containing protein</fullName>
    </recommendedName>
</protein>
<dbReference type="AlphaFoldDB" id="A0A0E9W1U8"/>
<name>A0A0E9W1U8_ANGAN</name>
<proteinExistence type="predicted"/>
<dbReference type="EMBL" id="GBXM01024291">
    <property type="protein sequence ID" value="JAH84286.1"/>
    <property type="molecule type" value="Transcribed_RNA"/>
</dbReference>
<sequence length="41" mass="4879">MLFDDSEVRLFHERDFLNACSPETCTTSTPYLLFYKKVCQE</sequence>
<dbReference type="InterPro" id="IPR038765">
    <property type="entry name" value="Papain-like_cys_pep_sf"/>
</dbReference>
<reference evidence="1" key="2">
    <citation type="journal article" date="2015" name="Fish Shellfish Immunol.">
        <title>Early steps in the European eel (Anguilla anguilla)-Vibrio vulnificus interaction in the gills: Role of the RtxA13 toxin.</title>
        <authorList>
            <person name="Callol A."/>
            <person name="Pajuelo D."/>
            <person name="Ebbesson L."/>
            <person name="Teles M."/>
            <person name="MacKenzie S."/>
            <person name="Amaro C."/>
        </authorList>
    </citation>
    <scope>NUCLEOTIDE SEQUENCE</scope>
</reference>
<dbReference type="SUPFAM" id="SSF54001">
    <property type="entry name" value="Cysteine proteinases"/>
    <property type="match status" value="1"/>
</dbReference>
<organism evidence="1">
    <name type="scientific">Anguilla anguilla</name>
    <name type="common">European freshwater eel</name>
    <name type="synonym">Muraena anguilla</name>
    <dbReference type="NCBI Taxonomy" id="7936"/>
    <lineage>
        <taxon>Eukaryota</taxon>
        <taxon>Metazoa</taxon>
        <taxon>Chordata</taxon>
        <taxon>Craniata</taxon>
        <taxon>Vertebrata</taxon>
        <taxon>Euteleostomi</taxon>
        <taxon>Actinopterygii</taxon>
        <taxon>Neopterygii</taxon>
        <taxon>Teleostei</taxon>
        <taxon>Anguilliformes</taxon>
        <taxon>Anguillidae</taxon>
        <taxon>Anguilla</taxon>
    </lineage>
</organism>
<reference evidence="1" key="1">
    <citation type="submission" date="2014-11" db="EMBL/GenBank/DDBJ databases">
        <authorList>
            <person name="Amaro Gonzalez C."/>
        </authorList>
    </citation>
    <scope>NUCLEOTIDE SEQUENCE</scope>
</reference>